<evidence type="ECO:0000256" key="1">
    <source>
        <dbReference type="ARBA" id="ARBA00004123"/>
    </source>
</evidence>
<reference evidence="8" key="1">
    <citation type="submission" date="2021-01" db="EMBL/GenBank/DDBJ databases">
        <authorList>
            <consortium name="Genoscope - CEA"/>
            <person name="William W."/>
        </authorList>
    </citation>
    <scope>NUCLEOTIDE SEQUENCE</scope>
</reference>
<dbReference type="SMART" id="SM01019">
    <property type="entry name" value="B3"/>
    <property type="match status" value="2"/>
</dbReference>
<evidence type="ECO:0000259" key="7">
    <source>
        <dbReference type="PROSITE" id="PS50863"/>
    </source>
</evidence>
<organism evidence="8">
    <name type="scientific">Brassica napus</name>
    <name type="common">Rape</name>
    <dbReference type="NCBI Taxonomy" id="3708"/>
    <lineage>
        <taxon>Eukaryota</taxon>
        <taxon>Viridiplantae</taxon>
        <taxon>Streptophyta</taxon>
        <taxon>Embryophyta</taxon>
        <taxon>Tracheophyta</taxon>
        <taxon>Spermatophyta</taxon>
        <taxon>Magnoliopsida</taxon>
        <taxon>eudicotyledons</taxon>
        <taxon>Gunneridae</taxon>
        <taxon>Pentapetalae</taxon>
        <taxon>rosids</taxon>
        <taxon>malvids</taxon>
        <taxon>Brassicales</taxon>
        <taxon>Brassicaceae</taxon>
        <taxon>Brassiceae</taxon>
        <taxon>Brassica</taxon>
    </lineage>
</organism>
<dbReference type="SUPFAM" id="SSF101936">
    <property type="entry name" value="DNA-binding pseudobarrel domain"/>
    <property type="match status" value="2"/>
</dbReference>
<dbReference type="KEGG" id="bna:106380775"/>
<feature type="compositionally biased region" description="Basic residues" evidence="6">
    <location>
        <begin position="183"/>
        <end position="193"/>
    </location>
</feature>
<evidence type="ECO:0000256" key="5">
    <source>
        <dbReference type="ARBA" id="ARBA00023242"/>
    </source>
</evidence>
<gene>
    <name evidence="8" type="ORF">DARMORV10_C02P09570.1</name>
</gene>
<dbReference type="PANTHER" id="PTHR31391:SF4">
    <property type="entry name" value="B3 DOMAIN-CONTAINING PROTEIN OS03G0184500"/>
    <property type="match status" value="1"/>
</dbReference>
<dbReference type="CDD" id="cd10017">
    <property type="entry name" value="B3_DNA"/>
    <property type="match status" value="2"/>
</dbReference>
<evidence type="ECO:0000256" key="2">
    <source>
        <dbReference type="ARBA" id="ARBA00023015"/>
    </source>
</evidence>
<name>A0A816KB91_BRANA</name>
<dbReference type="Gramene" id="CDY02663">
    <property type="protein sequence ID" value="CDY02663"/>
    <property type="gene ID" value="GSBRNA2T00114798001"/>
</dbReference>
<keyword evidence="3" id="KW-0238">DNA-binding</keyword>
<dbReference type="OrthoDB" id="1666376at2759"/>
<proteinExistence type="predicted"/>
<keyword evidence="2" id="KW-0805">Transcription regulation</keyword>
<dbReference type="Gene3D" id="2.40.330.10">
    <property type="entry name" value="DNA-binding pseudobarrel domain"/>
    <property type="match status" value="2"/>
</dbReference>
<dbReference type="AlphaFoldDB" id="A0A816KB91"/>
<keyword evidence="5" id="KW-0539">Nucleus</keyword>
<sequence length="343" mass="39309">MVRNGGFGQIMEEGDSPGFFKILRREDLSSQLIRMIPHDIIRSISDDSSSFKMVLKVPWGSSWTVKISKNPSFHYMEDDGWTQFVNDNALGENEYLTFTHERNMRFNVNIYEPDGTEMLKPRESATIASSSGMNKREQREGVYKHVKEEIVSSSESSYHSLKNAQGKKQELNLGKKKAEESKKNKKSMKKKKKVDSDLEEGTSSLVPEFSITIRKSHLVFLGVPKVFVEMHMPKKTKWFKIRPEGKDSWDVLFLVTDTQSRFSAGWSRLSRELGLVIGDFCTFKLIKPTEMLVKVSRHGDDDDEDDIEEDDDNDEEEAEDADDDDSDDEDAEDDDDDADESED</sequence>
<dbReference type="InterPro" id="IPR015300">
    <property type="entry name" value="DNA-bd_pseudobarrel_sf"/>
</dbReference>
<feature type="region of interest" description="Disordered" evidence="6">
    <location>
        <begin position="154"/>
        <end position="197"/>
    </location>
</feature>
<evidence type="ECO:0000256" key="3">
    <source>
        <dbReference type="ARBA" id="ARBA00023125"/>
    </source>
</evidence>
<dbReference type="Proteomes" id="UP001295469">
    <property type="component" value="Chromosome C02"/>
</dbReference>
<dbReference type="PANTHER" id="PTHR31391">
    <property type="entry name" value="B3 DOMAIN-CONTAINING PROTEIN OS11G0197600-RELATED"/>
    <property type="match status" value="1"/>
</dbReference>
<dbReference type="Pfam" id="PF02362">
    <property type="entry name" value="B3"/>
    <property type="match status" value="2"/>
</dbReference>
<keyword evidence="4" id="KW-0804">Transcription</keyword>
<evidence type="ECO:0000313" key="8">
    <source>
        <dbReference type="EMBL" id="CAF1888059.1"/>
    </source>
</evidence>
<dbReference type="InterPro" id="IPR044837">
    <property type="entry name" value="REM16-like"/>
</dbReference>
<feature type="region of interest" description="Disordered" evidence="6">
    <location>
        <begin position="295"/>
        <end position="343"/>
    </location>
</feature>
<dbReference type="InterPro" id="IPR003340">
    <property type="entry name" value="B3_DNA-bd"/>
</dbReference>
<dbReference type="EMBL" id="HG994366">
    <property type="protein sequence ID" value="CAF1888059.1"/>
    <property type="molecule type" value="Genomic_DNA"/>
</dbReference>
<feature type="domain" description="TF-B3" evidence="7">
    <location>
        <begin position="19"/>
        <end position="114"/>
    </location>
</feature>
<evidence type="ECO:0000256" key="6">
    <source>
        <dbReference type="SAM" id="MobiDB-lite"/>
    </source>
</evidence>
<dbReference type="GO" id="GO:0005634">
    <property type="term" value="C:nucleus"/>
    <property type="evidence" value="ECO:0007669"/>
    <property type="project" value="UniProtKB-SubCell"/>
</dbReference>
<dbReference type="SMR" id="A0A816KB91"/>
<evidence type="ECO:0000256" key="4">
    <source>
        <dbReference type="ARBA" id="ARBA00023163"/>
    </source>
</evidence>
<feature type="compositionally biased region" description="Acidic residues" evidence="6">
    <location>
        <begin position="301"/>
        <end position="343"/>
    </location>
</feature>
<comment type="subcellular location">
    <subcellularLocation>
        <location evidence="1">Nucleus</location>
    </subcellularLocation>
</comment>
<dbReference type="OMA" id="EMMRMIP"/>
<accession>A0A816KB91</accession>
<protein>
    <submittedName>
        <fullName evidence="8">(rape) hypothetical protein</fullName>
    </submittedName>
</protein>
<feature type="domain" description="TF-B3" evidence="7">
    <location>
        <begin position="206"/>
        <end position="299"/>
    </location>
</feature>
<dbReference type="GO" id="GO:0003677">
    <property type="term" value="F:DNA binding"/>
    <property type="evidence" value="ECO:0007669"/>
    <property type="project" value="UniProtKB-KW"/>
</dbReference>
<dbReference type="PROSITE" id="PS50863">
    <property type="entry name" value="B3"/>
    <property type="match status" value="2"/>
</dbReference>